<comment type="caution">
    <text evidence="1">The sequence shown here is derived from an EMBL/GenBank/DDBJ whole genome shotgun (WGS) entry which is preliminary data.</text>
</comment>
<dbReference type="Proteomes" id="UP000240608">
    <property type="component" value="Unassembled WGS sequence"/>
</dbReference>
<dbReference type="InterPro" id="IPR008969">
    <property type="entry name" value="CarboxyPept-like_regulatory"/>
</dbReference>
<dbReference type="Pfam" id="PF13715">
    <property type="entry name" value="CarbopepD_reg_2"/>
    <property type="match status" value="1"/>
</dbReference>
<name>A0A2T4DQQ9_9BACT</name>
<organism evidence="1 2">
    <name type="scientific">Marivirga lumbricoides</name>
    <dbReference type="NCBI Taxonomy" id="1046115"/>
    <lineage>
        <taxon>Bacteria</taxon>
        <taxon>Pseudomonadati</taxon>
        <taxon>Bacteroidota</taxon>
        <taxon>Cytophagia</taxon>
        <taxon>Cytophagales</taxon>
        <taxon>Marivirgaceae</taxon>
        <taxon>Marivirga</taxon>
    </lineage>
</organism>
<gene>
    <name evidence="1" type="ORF">C9994_09000</name>
</gene>
<reference evidence="1 2" key="1">
    <citation type="submission" date="2018-03" db="EMBL/GenBank/DDBJ databases">
        <title>Cross-interface Injection: A General Nanoliter Liquid Handling Method Applied to Single Cells Genome Amplification Automated Nanoliter Liquid Handling Applied to Single Cell Multiple Displacement Amplification.</title>
        <authorList>
            <person name="Yun J."/>
            <person name="Xu P."/>
            <person name="Xu J."/>
            <person name="Dai X."/>
            <person name="Wang Y."/>
            <person name="Zheng X."/>
            <person name="Cao C."/>
            <person name="Yi Q."/>
            <person name="Zhu Y."/>
            <person name="Wang L."/>
            <person name="Dong Z."/>
            <person name="Huang Y."/>
            <person name="Huang L."/>
            <person name="Du W."/>
        </authorList>
    </citation>
    <scope>NUCLEOTIDE SEQUENCE [LARGE SCALE GENOMIC DNA]</scope>
    <source>
        <strain evidence="1 2">Z-D1-2</strain>
    </source>
</reference>
<dbReference type="AlphaFoldDB" id="A0A2T4DQQ9"/>
<evidence type="ECO:0000313" key="1">
    <source>
        <dbReference type="EMBL" id="PTB96078.1"/>
    </source>
</evidence>
<accession>A0A2T4DQQ9</accession>
<dbReference type="SUPFAM" id="SSF49464">
    <property type="entry name" value="Carboxypeptidase regulatory domain-like"/>
    <property type="match status" value="1"/>
</dbReference>
<evidence type="ECO:0000313" key="2">
    <source>
        <dbReference type="Proteomes" id="UP000240608"/>
    </source>
</evidence>
<proteinExistence type="predicted"/>
<protein>
    <recommendedName>
        <fullName evidence="3">TonB-dependent receptor</fullName>
    </recommendedName>
</protein>
<dbReference type="EMBL" id="PYVU01000068">
    <property type="protein sequence ID" value="PTB96078.1"/>
    <property type="molecule type" value="Genomic_DNA"/>
</dbReference>
<sequence>MSKKVFLLVYLTFRLIVVQGQTINVKGKIIDDELSPVQFASILNISTQEFTFTNSNGYFKLECQKGDTLEISHLSYHSKQIIIETHPIEVSLDAKIQILDEVVVSGKPKEEILLKQKIKKKAQFGLAMNSDYIFEIENSSSNVLKLKSINIPINFRKEYLDEGYLILAIGKSKKNILNASESSSLLKFQVAELIGEKEILAKIENNNIYLDPGQNMFIFMKRVVSDKVFSNKGKSLSVNPFIFISEMDENSSISSQVRILGQEEWIDISSWFGFNPTFDIRINAQVIE</sequence>
<evidence type="ECO:0008006" key="3">
    <source>
        <dbReference type="Google" id="ProtNLM"/>
    </source>
</evidence>